<organism evidence="13 14">
    <name type="scientific">Citrobacter cronae</name>
    <dbReference type="NCBI Taxonomy" id="1748967"/>
    <lineage>
        <taxon>Bacteria</taxon>
        <taxon>Pseudomonadati</taxon>
        <taxon>Pseudomonadota</taxon>
        <taxon>Gammaproteobacteria</taxon>
        <taxon>Enterobacterales</taxon>
        <taxon>Enterobacteriaceae</taxon>
        <taxon>Citrobacter</taxon>
        <taxon>Citrobacter freundii complex</taxon>
    </lineage>
</organism>
<dbReference type="PRINTS" id="PR00885">
    <property type="entry name" value="BCTERIALGSPH"/>
</dbReference>
<gene>
    <name evidence="13" type="primary">gspH</name>
    <name evidence="13" type="ORF">H7I73_25800</name>
</gene>
<evidence type="ECO:0000313" key="13">
    <source>
        <dbReference type="EMBL" id="MBC2623050.1"/>
    </source>
</evidence>
<feature type="domain" description="General secretion pathway GspH" evidence="12">
    <location>
        <begin position="45"/>
        <end position="148"/>
    </location>
</feature>
<evidence type="ECO:0000259" key="12">
    <source>
        <dbReference type="Pfam" id="PF12019"/>
    </source>
</evidence>
<comment type="subcellular location">
    <subcellularLocation>
        <location evidence="1">Cell inner membrane</location>
        <topology evidence="1">Single-pass membrane protein</topology>
    </subcellularLocation>
</comment>
<feature type="transmembrane region" description="Helical" evidence="11">
    <location>
        <begin position="6"/>
        <end position="29"/>
    </location>
</feature>
<protein>
    <recommendedName>
        <fullName evidence="2">Type II secretion system protein H</fullName>
    </recommendedName>
    <alternativeName>
        <fullName evidence="10">General secretion pathway protein H</fullName>
    </alternativeName>
</protein>
<keyword evidence="6 11" id="KW-0812">Transmembrane</keyword>
<dbReference type="GeneID" id="69428728"/>
<evidence type="ECO:0000256" key="10">
    <source>
        <dbReference type="ARBA" id="ARBA00030775"/>
    </source>
</evidence>
<evidence type="ECO:0000256" key="4">
    <source>
        <dbReference type="ARBA" id="ARBA00022481"/>
    </source>
</evidence>
<dbReference type="NCBIfam" id="TIGR01708">
    <property type="entry name" value="typeII_sec_gspH"/>
    <property type="match status" value="1"/>
</dbReference>
<comment type="similarity">
    <text evidence="9">Belongs to the GSP H family.</text>
</comment>
<dbReference type="EMBL" id="JACLAG010000014">
    <property type="protein sequence ID" value="MBC2623050.1"/>
    <property type="molecule type" value="Genomic_DNA"/>
</dbReference>
<dbReference type="InterPro" id="IPR045584">
    <property type="entry name" value="Pilin-like"/>
</dbReference>
<evidence type="ECO:0000256" key="6">
    <source>
        <dbReference type="ARBA" id="ARBA00022692"/>
    </source>
</evidence>
<evidence type="ECO:0000256" key="8">
    <source>
        <dbReference type="ARBA" id="ARBA00023136"/>
    </source>
</evidence>
<keyword evidence="4" id="KW-0488">Methylation</keyword>
<accession>A0A7X1BTZ8</accession>
<dbReference type="NCBIfam" id="TIGR02532">
    <property type="entry name" value="IV_pilin_GFxxxE"/>
    <property type="match status" value="1"/>
</dbReference>
<dbReference type="GO" id="GO:0005886">
    <property type="term" value="C:plasma membrane"/>
    <property type="evidence" value="ECO:0007669"/>
    <property type="project" value="UniProtKB-SubCell"/>
</dbReference>
<dbReference type="InterPro" id="IPR002416">
    <property type="entry name" value="T2SS_protein-GspH"/>
</dbReference>
<reference evidence="13 14" key="1">
    <citation type="submission" date="2020-08" db="EMBL/GenBank/DDBJ databases">
        <title>Emergence and comparative genomics analysis of Citrobacter in Fennec fox imported from North Africa to China.</title>
        <authorList>
            <person name="Zheng B."/>
        </authorList>
    </citation>
    <scope>NUCLEOTIDE SEQUENCE [LARGE SCALE GENOMIC DNA]</scope>
    <source>
        <strain evidence="13 14">FF141</strain>
    </source>
</reference>
<evidence type="ECO:0000256" key="7">
    <source>
        <dbReference type="ARBA" id="ARBA00022989"/>
    </source>
</evidence>
<dbReference type="RefSeq" id="WP_137347746.1">
    <property type="nucleotide sequence ID" value="NZ_CP069763.1"/>
</dbReference>
<evidence type="ECO:0000256" key="2">
    <source>
        <dbReference type="ARBA" id="ARBA00021549"/>
    </source>
</evidence>
<dbReference type="Pfam" id="PF07963">
    <property type="entry name" value="N_methyl"/>
    <property type="match status" value="1"/>
</dbReference>
<dbReference type="Pfam" id="PF12019">
    <property type="entry name" value="GspH"/>
    <property type="match status" value="1"/>
</dbReference>
<dbReference type="PROSITE" id="PS00409">
    <property type="entry name" value="PROKAR_NTER_METHYL"/>
    <property type="match status" value="1"/>
</dbReference>
<evidence type="ECO:0000313" key="14">
    <source>
        <dbReference type="Proteomes" id="UP000548504"/>
    </source>
</evidence>
<dbReference type="InterPro" id="IPR012902">
    <property type="entry name" value="N_methyl_site"/>
</dbReference>
<proteinExistence type="inferred from homology"/>
<evidence type="ECO:0000256" key="3">
    <source>
        <dbReference type="ARBA" id="ARBA00022475"/>
    </source>
</evidence>
<evidence type="ECO:0000256" key="9">
    <source>
        <dbReference type="ARBA" id="ARBA00025772"/>
    </source>
</evidence>
<evidence type="ECO:0000256" key="5">
    <source>
        <dbReference type="ARBA" id="ARBA00022519"/>
    </source>
</evidence>
<evidence type="ECO:0000256" key="1">
    <source>
        <dbReference type="ARBA" id="ARBA00004377"/>
    </source>
</evidence>
<dbReference type="GO" id="GO:0015627">
    <property type="term" value="C:type II protein secretion system complex"/>
    <property type="evidence" value="ECO:0007669"/>
    <property type="project" value="InterPro"/>
</dbReference>
<keyword evidence="3" id="KW-1003">Cell membrane</keyword>
<comment type="caution">
    <text evidence="13">The sequence shown here is derived from an EMBL/GenBank/DDBJ whole genome shotgun (WGS) entry which is preliminary data.</text>
</comment>
<dbReference type="GO" id="GO:0015628">
    <property type="term" value="P:protein secretion by the type II secretion system"/>
    <property type="evidence" value="ECO:0007669"/>
    <property type="project" value="InterPro"/>
</dbReference>
<dbReference type="InterPro" id="IPR022346">
    <property type="entry name" value="T2SS_GspH"/>
</dbReference>
<name>A0A7X1BTZ8_9ENTR</name>
<dbReference type="AlphaFoldDB" id="A0A7X1BTZ8"/>
<keyword evidence="5" id="KW-0997">Cell inner membrane</keyword>
<dbReference type="Proteomes" id="UP000548504">
    <property type="component" value="Unassembled WGS sequence"/>
</dbReference>
<dbReference type="InterPro" id="IPR049875">
    <property type="entry name" value="TypeII_GspH"/>
</dbReference>
<dbReference type="SUPFAM" id="SSF54523">
    <property type="entry name" value="Pili subunits"/>
    <property type="match status" value="1"/>
</dbReference>
<dbReference type="Gene3D" id="3.55.40.10">
    <property type="entry name" value="minor pseudopilin epsh domain"/>
    <property type="match status" value="1"/>
</dbReference>
<evidence type="ECO:0000256" key="11">
    <source>
        <dbReference type="SAM" id="Phobius"/>
    </source>
</evidence>
<keyword evidence="8 11" id="KW-0472">Membrane</keyword>
<keyword evidence="7 11" id="KW-1133">Transmembrane helix</keyword>
<sequence>MTHQKGFTLLEVMLVVVIIAISATGIIAMQSDRLGSGGKLLQRIDTFRQTVKYASDLALLEKHVVGLRLTTEGWAFYLPQKDSTHKWNWQELADSDSLPLYGDWAAPAKPEVTPSAENANPQIMILPDGQLTPFTVMFRDEDGAKFVTLRCDGSLPLDITRLEDAQ</sequence>